<feature type="chain" id="PRO_5031479107" description="VWFA domain-containing protein" evidence="17">
    <location>
        <begin position="23"/>
        <end position="1389"/>
    </location>
</feature>
<evidence type="ECO:0000256" key="13">
    <source>
        <dbReference type="ARBA" id="ARBA00023157"/>
    </source>
</evidence>
<keyword evidence="6" id="KW-0479">Metal-binding</keyword>
<keyword evidence="5" id="KW-0812">Transmembrane</keyword>
<dbReference type="InterPro" id="IPR013608">
    <property type="entry name" value="VWA_N"/>
</dbReference>
<keyword evidence="8" id="KW-0106">Calcium</keyword>
<keyword evidence="12" id="KW-0472">Membrane</keyword>
<evidence type="ECO:0000256" key="10">
    <source>
        <dbReference type="ARBA" id="ARBA00022989"/>
    </source>
</evidence>
<evidence type="ECO:0000256" key="1">
    <source>
        <dbReference type="ARBA" id="ARBA00004479"/>
    </source>
</evidence>
<evidence type="ECO:0000256" key="5">
    <source>
        <dbReference type="ARBA" id="ARBA00022692"/>
    </source>
</evidence>
<dbReference type="SUPFAM" id="SSF53300">
    <property type="entry name" value="vWA-like"/>
    <property type="match status" value="1"/>
</dbReference>
<dbReference type="Gene3D" id="3.40.50.410">
    <property type="entry name" value="von Willebrand factor, type A domain"/>
    <property type="match status" value="1"/>
</dbReference>
<reference evidence="19" key="1">
    <citation type="submission" date="2020-11" db="EMBL/GenBank/DDBJ databases">
        <authorList>
            <person name="Tran Van P."/>
        </authorList>
    </citation>
    <scope>NUCLEOTIDE SEQUENCE</scope>
</reference>
<evidence type="ECO:0000256" key="8">
    <source>
        <dbReference type="ARBA" id="ARBA00022837"/>
    </source>
</evidence>
<dbReference type="GO" id="GO:0005245">
    <property type="term" value="F:voltage-gated calcium channel activity"/>
    <property type="evidence" value="ECO:0007669"/>
    <property type="project" value="TreeGrafter"/>
</dbReference>
<dbReference type="PANTHER" id="PTHR10166">
    <property type="entry name" value="VOLTAGE-DEPENDENT CALCIUM CHANNEL SUBUNIT ALPHA-2/DELTA-RELATED"/>
    <property type="match status" value="1"/>
</dbReference>
<dbReference type="Pfam" id="PF08399">
    <property type="entry name" value="VWA_N"/>
    <property type="match status" value="1"/>
</dbReference>
<dbReference type="Gene3D" id="3.30.450.20">
    <property type="entry name" value="PAS domain"/>
    <property type="match status" value="1"/>
</dbReference>
<evidence type="ECO:0000256" key="2">
    <source>
        <dbReference type="ARBA" id="ARBA00022448"/>
    </source>
</evidence>
<keyword evidence="11" id="KW-0406">Ion transport</keyword>
<name>A0A7R9E803_9NEOP</name>
<dbReference type="GO" id="GO:0005891">
    <property type="term" value="C:voltage-gated calcium channel complex"/>
    <property type="evidence" value="ECO:0007669"/>
    <property type="project" value="TreeGrafter"/>
</dbReference>
<feature type="region of interest" description="Disordered" evidence="16">
    <location>
        <begin position="1195"/>
        <end position="1223"/>
    </location>
</feature>
<evidence type="ECO:0000256" key="3">
    <source>
        <dbReference type="ARBA" id="ARBA00022568"/>
    </source>
</evidence>
<dbReference type="Pfam" id="PF08473">
    <property type="entry name" value="VGCC_alpha2"/>
    <property type="match status" value="1"/>
</dbReference>
<dbReference type="InterPro" id="IPR036465">
    <property type="entry name" value="vWFA_dom_sf"/>
</dbReference>
<dbReference type="InterPro" id="IPR051173">
    <property type="entry name" value="Ca_channel_alpha-2/delta"/>
</dbReference>
<dbReference type="GO" id="GO:0046872">
    <property type="term" value="F:metal ion binding"/>
    <property type="evidence" value="ECO:0007669"/>
    <property type="project" value="UniProtKB-KW"/>
</dbReference>
<accession>A0A7R9E803</accession>
<keyword evidence="14" id="KW-0325">Glycoprotein</keyword>
<evidence type="ECO:0000256" key="14">
    <source>
        <dbReference type="ARBA" id="ARBA00023180"/>
    </source>
</evidence>
<evidence type="ECO:0000256" key="12">
    <source>
        <dbReference type="ARBA" id="ARBA00023136"/>
    </source>
</evidence>
<evidence type="ECO:0000256" key="11">
    <source>
        <dbReference type="ARBA" id="ARBA00023065"/>
    </source>
</evidence>
<sequence length="1389" mass="158192">MAYNRRFTVVVLWILITASVPASMEQDEDIPHNEVKNWALKFGVDLWEFGRQFTKMSEIQKKYHDLDAEVTRKDGLILIREMAAEVKNMMDIKMNAVLRIMDSAEQIAMSHKFEPSISIKYCNARRINVYGSDGRLADGSREVTLTPNRHFDQLAVNTSLSSVLMPADVADTDAVVKNAIEWSGYLDPLFENNYETDPSLSWQYFGSSSGFLRRYPAIKWPPDELSARSHQDMFDFRSSSWYIDASTSPKDIVILLDSSGSMTGQRREIAKSVVEAILDTLGNNDFVTVFKFSDQTEELVSCFKDMLVQANMENIRELKNALDSTKSENIANFSSALITAFEILQKYNKTGQGSQCNQAIMLLTDGPPYSFTDIFKLYNWPHMPVRVFTYLIGRDSRNAQEMNAMACDNKGYYVRVSSEGEAREKVLNYVSVMARPMVMYQNDHPIQWTPVYTGGKASNIQSESDMDGQLMTSVSTPIFDRRNYTRRVANLLGVVGTDVPIQQIKKLVPPYKLGVNGYSFIITNNGHVLYHPDLRPLVTYVKCGDGFQFQETLKPEYNSVDLTEVELVDTDGGPRENNTLLLDMRHDMIDQKEGETEISLKIHYDDMKRVTTRRYKYFYNPIDGTPFSLGLAIPDGYGMYEVLAEQEIKHSSINGKRKEEGEVGKLKKELPRTSARAAVLVARGIVPITVRSFFSVECSRVQTSVKTAPPSLPPYLQKSLSKHGVCIQEHPLNGVTLAINRTADDRKIEIQVPVGVYCEYNYASEHRFKSPEEQVFHFLAKTRNPGWKWMSLRPRSPLKDTPHSTMKKMEKDSYFCDKTLMQSLVLDAYATDGMERHNMPSMLKEDKKQGYQMFGVTLSFIATRSGLFRWQDHTPTNVQDSGYNLPHFSESNRRAIDEVWYKRAVDHYSIEPDSFVFSVPFDAGAHGKPLVTATHAVFVDHKGHRAPAAVVGLQFQHSTLAAHFLNITSTCSGCKKTCASEELDCYVLDNNGFIILSESAEHTGKFFGHIDGTIMDSLVQDKIYKKVAVFDYQGACSDTKSHYSDAASTLDPTVPVRWFLQWLFGHFLWLAVQTNLYQLWAPEWASANEDGMYRIRLHSISCGPCSGHQTTHNHIKVTYNLYKLIYGHRVRVNFKEVYMHELTRLPSCDVEESQDRIFQEDRTLKTGPLYPDDYETLHVNFDQYPTREEGRMFPNSDVVVGGPDPPHPRPHPSPTSSPVEYNRTHPRPCDKKVDLYILQPERLNTSGQSNPLKGKLTNCHVTGCERPFSVQKIPCSNLILLVVDTLCPCGSKQLSITPQEVNYESVSPGGSMVQCRTKPQETMYRRRPPKCMNYHPEVRLDYWGDRILRKLLNHASFLTDLFVHRRVRLACAVGAVYPCLHYISWRCVY</sequence>
<feature type="domain" description="VWFA" evidence="18">
    <location>
        <begin position="251"/>
        <end position="430"/>
    </location>
</feature>
<comment type="subcellular location">
    <subcellularLocation>
        <location evidence="1">Membrane</location>
        <topology evidence="1">Single-pass type I membrane protein</topology>
    </subcellularLocation>
</comment>
<dbReference type="FunFam" id="3.40.50.410:FF:000007">
    <property type="entry name" value="Calcium voltage-gated channel auxiliary subunit alpha2delta 3"/>
    <property type="match status" value="1"/>
</dbReference>
<evidence type="ECO:0000256" key="17">
    <source>
        <dbReference type="SAM" id="SignalP"/>
    </source>
</evidence>
<gene>
    <name evidence="19" type="ORF">TMSB3V08_LOCUS5796</name>
</gene>
<keyword evidence="4" id="KW-0107">Calcium channel</keyword>
<evidence type="ECO:0000259" key="18">
    <source>
        <dbReference type="PROSITE" id="PS50234"/>
    </source>
</evidence>
<feature type="signal peptide" evidence="17">
    <location>
        <begin position="1"/>
        <end position="22"/>
    </location>
</feature>
<evidence type="ECO:0000256" key="16">
    <source>
        <dbReference type="SAM" id="MobiDB-lite"/>
    </source>
</evidence>
<keyword evidence="9" id="KW-0851">Voltage-gated channel</keyword>
<dbReference type="SMART" id="SM00327">
    <property type="entry name" value="VWA"/>
    <property type="match status" value="1"/>
</dbReference>
<dbReference type="Pfam" id="PF00092">
    <property type="entry name" value="VWA"/>
    <property type="match status" value="1"/>
</dbReference>
<organism evidence="19">
    <name type="scientific">Timema monikensis</name>
    <dbReference type="NCBI Taxonomy" id="170555"/>
    <lineage>
        <taxon>Eukaryota</taxon>
        <taxon>Metazoa</taxon>
        <taxon>Ecdysozoa</taxon>
        <taxon>Arthropoda</taxon>
        <taxon>Hexapoda</taxon>
        <taxon>Insecta</taxon>
        <taxon>Pterygota</taxon>
        <taxon>Neoptera</taxon>
        <taxon>Polyneoptera</taxon>
        <taxon>Phasmatodea</taxon>
        <taxon>Timematodea</taxon>
        <taxon>Timematoidea</taxon>
        <taxon>Timematidae</taxon>
        <taxon>Timema</taxon>
    </lineage>
</organism>
<evidence type="ECO:0000313" key="19">
    <source>
        <dbReference type="EMBL" id="CAD7429007.1"/>
    </source>
</evidence>
<dbReference type="PANTHER" id="PTHR10166:SF37">
    <property type="entry name" value="STOLID, ISOFORM H"/>
    <property type="match status" value="1"/>
</dbReference>
<dbReference type="InterPro" id="IPR013680">
    <property type="entry name" value="VDCC_a2/dsu"/>
</dbReference>
<evidence type="ECO:0000256" key="7">
    <source>
        <dbReference type="ARBA" id="ARBA00022729"/>
    </source>
</evidence>
<evidence type="ECO:0000256" key="9">
    <source>
        <dbReference type="ARBA" id="ARBA00022882"/>
    </source>
</evidence>
<dbReference type="FunFam" id="3.30.450.20:FF:000057">
    <property type="entry name" value="Voltage-dependent calcium channel subunit alpha-2/delta-4"/>
    <property type="match status" value="1"/>
</dbReference>
<keyword evidence="10" id="KW-1133">Transmembrane helix</keyword>
<protein>
    <recommendedName>
        <fullName evidence="18">VWFA domain-containing protein</fullName>
    </recommendedName>
</protein>
<keyword evidence="13" id="KW-1015">Disulfide bond</keyword>
<keyword evidence="3" id="KW-0109">Calcium transport</keyword>
<evidence type="ECO:0000256" key="6">
    <source>
        <dbReference type="ARBA" id="ARBA00022723"/>
    </source>
</evidence>
<dbReference type="EMBL" id="OB793923">
    <property type="protein sequence ID" value="CAD7429007.1"/>
    <property type="molecule type" value="Genomic_DNA"/>
</dbReference>
<dbReference type="PROSITE" id="PS50234">
    <property type="entry name" value="VWFA"/>
    <property type="match status" value="1"/>
</dbReference>
<evidence type="ECO:0000256" key="15">
    <source>
        <dbReference type="ARBA" id="ARBA00023303"/>
    </source>
</evidence>
<proteinExistence type="predicted"/>
<keyword evidence="2" id="KW-0813">Transport</keyword>
<evidence type="ECO:0000256" key="4">
    <source>
        <dbReference type="ARBA" id="ARBA00022673"/>
    </source>
</evidence>
<keyword evidence="7 17" id="KW-0732">Signal</keyword>
<dbReference type="InterPro" id="IPR002035">
    <property type="entry name" value="VWF_A"/>
</dbReference>
<keyword evidence="15" id="KW-0407">Ion channel</keyword>